<dbReference type="InterPro" id="IPR001387">
    <property type="entry name" value="Cro/C1-type_HTH"/>
</dbReference>
<evidence type="ECO:0000313" key="5">
    <source>
        <dbReference type="EMBL" id="PIS07721.1"/>
    </source>
</evidence>
<protein>
    <recommendedName>
        <fullName evidence="7">Hsp20/alpha crystallin family protein</fullName>
    </recommendedName>
</protein>
<dbReference type="EMBL" id="PEZW01000014">
    <property type="protein sequence ID" value="PIS07721.1"/>
    <property type="molecule type" value="Genomic_DNA"/>
</dbReference>
<dbReference type="SUPFAM" id="SSF49764">
    <property type="entry name" value="HSP20-like chaperones"/>
    <property type="match status" value="1"/>
</dbReference>
<dbReference type="CDD" id="cd06464">
    <property type="entry name" value="ACD_sHsps-like"/>
    <property type="match status" value="1"/>
</dbReference>
<dbReference type="PANTHER" id="PTHR11527">
    <property type="entry name" value="HEAT-SHOCK PROTEIN 20 FAMILY MEMBER"/>
    <property type="match status" value="1"/>
</dbReference>
<evidence type="ECO:0000259" key="4">
    <source>
        <dbReference type="PROSITE" id="PS50943"/>
    </source>
</evidence>
<dbReference type="InterPro" id="IPR008978">
    <property type="entry name" value="HSP20-like_chaperone"/>
</dbReference>
<feature type="domain" description="SHSP" evidence="3">
    <location>
        <begin position="132"/>
        <end position="246"/>
    </location>
</feature>
<comment type="caution">
    <text evidence="5">The sequence shown here is derived from an EMBL/GenBank/DDBJ whole genome shotgun (WGS) entry which is preliminary data.</text>
</comment>
<evidence type="ECO:0008006" key="7">
    <source>
        <dbReference type="Google" id="ProtNLM"/>
    </source>
</evidence>
<name>A0A2H0W6M6_9BACT</name>
<comment type="similarity">
    <text evidence="1 2">Belongs to the small heat shock protein (HSP20) family.</text>
</comment>
<dbReference type="Proteomes" id="UP000231382">
    <property type="component" value="Unassembled WGS sequence"/>
</dbReference>
<evidence type="ECO:0000256" key="2">
    <source>
        <dbReference type="RuleBase" id="RU003616"/>
    </source>
</evidence>
<dbReference type="Gene3D" id="1.10.260.40">
    <property type="entry name" value="lambda repressor-like DNA-binding domains"/>
    <property type="match status" value="1"/>
</dbReference>
<dbReference type="GO" id="GO:0003677">
    <property type="term" value="F:DNA binding"/>
    <property type="evidence" value="ECO:0007669"/>
    <property type="project" value="InterPro"/>
</dbReference>
<sequence>MDDKEFSIENRVRDLRKSRKLSQEDLADALGISRQSIISLETGKTMPSLPLAVAICQFFDSAFEEMFEFEREIDEVISNNIKINISDSTREAETESGKETKMEIQPWRPFREAVSLHDAMDRLFEDSIITPARSGGGMPKIDIQDKGHNIVVKAELPGVDEEDISLEILDNVMTISGEKKEEKEESDEKTGYFYKESHSGVFSRSFTLPADVRAEDAVADVKKGILVITVPKIEPKKAKKIEIKKK</sequence>
<dbReference type="Gene3D" id="2.60.40.790">
    <property type="match status" value="1"/>
</dbReference>
<dbReference type="InterPro" id="IPR002068">
    <property type="entry name" value="A-crystallin/Hsp20_dom"/>
</dbReference>
<proteinExistence type="inferred from homology"/>
<evidence type="ECO:0000313" key="6">
    <source>
        <dbReference type="Proteomes" id="UP000231382"/>
    </source>
</evidence>
<dbReference type="SMART" id="SM00530">
    <property type="entry name" value="HTH_XRE"/>
    <property type="match status" value="1"/>
</dbReference>
<evidence type="ECO:0000256" key="1">
    <source>
        <dbReference type="PROSITE-ProRule" id="PRU00285"/>
    </source>
</evidence>
<organism evidence="5 6">
    <name type="scientific">Candidatus Berkelbacteria bacterium CG10_big_fil_rev_8_21_14_0_10_43_13</name>
    <dbReference type="NCBI Taxonomy" id="1974514"/>
    <lineage>
        <taxon>Bacteria</taxon>
        <taxon>Candidatus Berkelbacteria</taxon>
    </lineage>
</organism>
<accession>A0A2H0W6M6</accession>
<dbReference type="PROSITE" id="PS01031">
    <property type="entry name" value="SHSP"/>
    <property type="match status" value="1"/>
</dbReference>
<feature type="domain" description="HTH cro/C1-type" evidence="4">
    <location>
        <begin position="12"/>
        <end position="66"/>
    </location>
</feature>
<dbReference type="Pfam" id="PF01381">
    <property type="entry name" value="HTH_3"/>
    <property type="match status" value="1"/>
</dbReference>
<evidence type="ECO:0000259" key="3">
    <source>
        <dbReference type="PROSITE" id="PS01031"/>
    </source>
</evidence>
<dbReference type="SUPFAM" id="SSF47413">
    <property type="entry name" value="lambda repressor-like DNA-binding domains"/>
    <property type="match status" value="1"/>
</dbReference>
<dbReference type="InterPro" id="IPR010982">
    <property type="entry name" value="Lambda_DNA-bd_dom_sf"/>
</dbReference>
<dbReference type="CDD" id="cd00093">
    <property type="entry name" value="HTH_XRE"/>
    <property type="match status" value="1"/>
</dbReference>
<gene>
    <name evidence="5" type="ORF">COT78_02000</name>
</gene>
<dbReference type="InterPro" id="IPR031107">
    <property type="entry name" value="Small_HSP"/>
</dbReference>
<reference evidence="6" key="1">
    <citation type="submission" date="2017-09" db="EMBL/GenBank/DDBJ databases">
        <title>Depth-based differentiation of microbial function through sediment-hosted aquifers and enrichment of novel symbionts in the deep terrestrial subsurface.</title>
        <authorList>
            <person name="Probst A.J."/>
            <person name="Ladd B."/>
            <person name="Jarett J.K."/>
            <person name="Geller-Mcgrath D.E."/>
            <person name="Sieber C.M.K."/>
            <person name="Emerson J.B."/>
            <person name="Anantharaman K."/>
            <person name="Thomas B.C."/>
            <person name="Malmstrom R."/>
            <person name="Stieglmeier M."/>
            <person name="Klingl A."/>
            <person name="Woyke T."/>
            <person name="Ryan C.M."/>
            <person name="Banfield J.F."/>
        </authorList>
    </citation>
    <scope>NUCLEOTIDE SEQUENCE [LARGE SCALE GENOMIC DNA]</scope>
</reference>
<dbReference type="PROSITE" id="PS50943">
    <property type="entry name" value="HTH_CROC1"/>
    <property type="match status" value="1"/>
</dbReference>
<dbReference type="AlphaFoldDB" id="A0A2H0W6M6"/>
<dbReference type="Pfam" id="PF00011">
    <property type="entry name" value="HSP20"/>
    <property type="match status" value="1"/>
</dbReference>